<dbReference type="GO" id="GO:0005739">
    <property type="term" value="C:mitochondrion"/>
    <property type="evidence" value="ECO:0007669"/>
    <property type="project" value="TreeGrafter"/>
</dbReference>
<evidence type="ECO:0000259" key="5">
    <source>
        <dbReference type="PROSITE" id="PS51387"/>
    </source>
</evidence>
<dbReference type="STRING" id="177199.A0A420XXL4"/>
<evidence type="ECO:0000256" key="3">
    <source>
        <dbReference type="ARBA" id="ARBA00022827"/>
    </source>
</evidence>
<dbReference type="EMBL" id="QVQW01000105">
    <property type="protein sequence ID" value="RKU40412.1"/>
    <property type="molecule type" value="Genomic_DNA"/>
</dbReference>
<reference evidence="6 7" key="1">
    <citation type="submission" date="2018-08" db="EMBL/GenBank/DDBJ databases">
        <title>Draft genome of the lignicolous fungus Coniochaeta pulveracea.</title>
        <authorList>
            <person name="Borstlap C.J."/>
            <person name="De Witt R.N."/>
            <person name="Botha A."/>
            <person name="Volschenk H."/>
        </authorList>
    </citation>
    <scope>NUCLEOTIDE SEQUENCE [LARGE SCALE GENOMIC DNA]</scope>
    <source>
        <strain evidence="6 7">CAB683</strain>
    </source>
</reference>
<dbReference type="InterPro" id="IPR016164">
    <property type="entry name" value="FAD-linked_Oxase-like_C"/>
</dbReference>
<dbReference type="InterPro" id="IPR016169">
    <property type="entry name" value="FAD-bd_PCMH_sub2"/>
</dbReference>
<dbReference type="OrthoDB" id="5332616at2759"/>
<evidence type="ECO:0000256" key="4">
    <source>
        <dbReference type="ARBA" id="ARBA00023002"/>
    </source>
</evidence>
<dbReference type="Gene3D" id="3.30.43.10">
    <property type="entry name" value="Uridine Diphospho-n-acetylenolpyruvylglucosamine Reductase, domain 2"/>
    <property type="match status" value="1"/>
</dbReference>
<protein>
    <recommendedName>
        <fullName evidence="5">FAD-binding PCMH-type domain-containing protein</fullName>
    </recommendedName>
</protein>
<accession>A0A420XXL4</accession>
<dbReference type="Gene3D" id="3.30.465.10">
    <property type="match status" value="1"/>
</dbReference>
<dbReference type="GO" id="GO:0071949">
    <property type="term" value="F:FAD binding"/>
    <property type="evidence" value="ECO:0007669"/>
    <property type="project" value="InterPro"/>
</dbReference>
<keyword evidence="4" id="KW-0560">Oxidoreductase</keyword>
<proteinExistence type="predicted"/>
<dbReference type="InterPro" id="IPR006094">
    <property type="entry name" value="Oxid_FAD_bind_N"/>
</dbReference>
<dbReference type="SUPFAM" id="SSF56176">
    <property type="entry name" value="FAD-binding/transporter-associated domain-like"/>
    <property type="match status" value="1"/>
</dbReference>
<evidence type="ECO:0000313" key="6">
    <source>
        <dbReference type="EMBL" id="RKU40412.1"/>
    </source>
</evidence>
<dbReference type="Pfam" id="PF01565">
    <property type="entry name" value="FAD_binding_4"/>
    <property type="match status" value="1"/>
</dbReference>
<dbReference type="Gene3D" id="1.10.45.10">
    <property type="entry name" value="Vanillyl-alcohol Oxidase, Chain A, domain 4"/>
    <property type="match status" value="1"/>
</dbReference>
<dbReference type="InterPro" id="IPR004113">
    <property type="entry name" value="FAD-bd_oxidored_4_C"/>
</dbReference>
<evidence type="ECO:0000256" key="1">
    <source>
        <dbReference type="ARBA" id="ARBA00001974"/>
    </source>
</evidence>
<dbReference type="Proteomes" id="UP000275385">
    <property type="component" value="Unassembled WGS sequence"/>
</dbReference>
<feature type="domain" description="FAD-binding PCMH-type" evidence="5">
    <location>
        <begin position="107"/>
        <end position="299"/>
    </location>
</feature>
<comment type="caution">
    <text evidence="6">The sequence shown here is derived from an EMBL/GenBank/DDBJ whole genome shotgun (WGS) entry which is preliminary data.</text>
</comment>
<evidence type="ECO:0000313" key="7">
    <source>
        <dbReference type="Proteomes" id="UP000275385"/>
    </source>
</evidence>
<dbReference type="InterPro" id="IPR016171">
    <property type="entry name" value="Vanillyl_alc_oxidase_C-sub2"/>
</dbReference>
<dbReference type="GO" id="GO:1903457">
    <property type="term" value="P:lactate catabolic process"/>
    <property type="evidence" value="ECO:0007669"/>
    <property type="project" value="TreeGrafter"/>
</dbReference>
<name>A0A420XXL4_9PEZI</name>
<dbReference type="InterPro" id="IPR016166">
    <property type="entry name" value="FAD-bd_PCMH"/>
</dbReference>
<gene>
    <name evidence="6" type="ORF">DL546_001177</name>
</gene>
<dbReference type="Gene3D" id="3.40.462.10">
    <property type="entry name" value="FAD-linked oxidases, C-terminal domain"/>
    <property type="match status" value="1"/>
</dbReference>
<dbReference type="GO" id="GO:0008720">
    <property type="term" value="F:D-lactate dehydrogenase (NAD+) activity"/>
    <property type="evidence" value="ECO:0007669"/>
    <property type="project" value="TreeGrafter"/>
</dbReference>
<sequence length="1080" mass="119445">MGSITESKPIPYIEEGVYSGAPSRLREEADKTLSTLLSNRTVPTTQPRKHGVRLPPDTNTELFELAIKDLQAKIGAENVEVNDKDLDDGWYMDHPKTHDAMHITDQEELVASAVVYPSSTEDVQTIVRWANETGYPLYPISLGRNLGYGGSAPRVPGGIVVDLGKRMHKILNIDGDNASCVVEPGVTYFRLYEEIQARGLPLWIDTPDLGGGSLLGNAMDRGVGYTPYGDHWAMHCGMEVVLPNGELLRTGMGAMPGPDGADNPTWQSFQNAFGPQVDGIFSQSNFGIVTKMGFHLMPATNNQSYCITFPDDDDFEAIVDTIRPLAQQRILGNIPQLRHIIQELSVTGRSKSSFHSGSKPMTREEIRAASGSLPLGECSWVFYGTQYGPPETINQQLAIIKAAFSSAIPGSRFFVPEDVPQDHYLHSRAKVCAGTPVLRELDWLNWLPNGGHIAFSPIAPTRGSDARVLHEILKAAYARHGFDMFSTLCVAGREMHYIAEIVYDRSDEKMKHRAVRLVREMIDECAAKGFGEYRTHLLFADQVARTYNWNNQALMRFNETLKDALDPNGILAPGRSGIWPQKYRGKGWELGAEDIEMKHLGPKMEAPEWYLYDPNYTIFNYTTGGTRGDVGVGAYNVATNQTFDCYAGDVDLARPGDAPEWHNCSVPDTEFSFSLDTNSFGLRQRWICDNAPQYTFLANGTVELPDTALGCNTESGQKWCLYGGNTIRPGLTSPLTIRPFPPWLPGSPYEYPDRCVERSDYPTWEIRALVYEHQGAAQILSFNYTNMMNGIVSSCSLPVNETLTRATSHLPRWISCNASSPSGSREISDTFVQFDADYGILALKQSWKCHDNNVNDDEPEDYHGLGYLVKPLQCSERVQYGGEMSGSPANYTCTLPTTNISGYASYDLPLPVVPHTLYTDSCTLNSMNNTVLRLQAYAFDFPADTPGGPATASFTVSNPGPGDIYAIQDIPLQADGQWHACATDTAGSMPWQLQSCAYFLNSTSGSIGFKFQWYCDDRDPFHAILFTANARGTLSACRNAVRTNTACQYSSPVGLELDIANVSWQSTGEPMNRGPEWPWV</sequence>
<dbReference type="SUPFAM" id="SSF55103">
    <property type="entry name" value="FAD-linked oxidases, C-terminal domain"/>
    <property type="match status" value="1"/>
</dbReference>
<dbReference type="Pfam" id="PF02913">
    <property type="entry name" value="FAD-oxidase_C"/>
    <property type="match status" value="1"/>
</dbReference>
<dbReference type="InterPro" id="IPR036318">
    <property type="entry name" value="FAD-bd_PCMH-like_sf"/>
</dbReference>
<keyword evidence="3" id="KW-0274">FAD</keyword>
<comment type="cofactor">
    <cofactor evidence="1">
        <name>FAD</name>
        <dbReference type="ChEBI" id="CHEBI:57692"/>
    </cofactor>
</comment>
<dbReference type="PANTHER" id="PTHR11748">
    <property type="entry name" value="D-LACTATE DEHYDROGENASE"/>
    <property type="match status" value="1"/>
</dbReference>
<evidence type="ECO:0000256" key="2">
    <source>
        <dbReference type="ARBA" id="ARBA00022630"/>
    </source>
</evidence>
<dbReference type="AlphaFoldDB" id="A0A420XXL4"/>
<dbReference type="InterPro" id="IPR016167">
    <property type="entry name" value="FAD-bd_PCMH_sub1"/>
</dbReference>
<keyword evidence="2" id="KW-0285">Flavoprotein</keyword>
<keyword evidence="7" id="KW-1185">Reference proteome</keyword>
<dbReference type="PANTHER" id="PTHR11748:SF114">
    <property type="entry name" value="ARYL-ALCOHOL OXIDASE VANILLYL-ALCOHOL OXIDASE (AFU_ORTHOLOGUE AFUA_3G09500)-RELATED"/>
    <property type="match status" value="1"/>
</dbReference>
<dbReference type="InterPro" id="IPR016170">
    <property type="entry name" value="Cytok_DH_C_sf"/>
</dbReference>
<dbReference type="PROSITE" id="PS51387">
    <property type="entry name" value="FAD_PCMH"/>
    <property type="match status" value="1"/>
</dbReference>
<organism evidence="6 7">
    <name type="scientific">Coniochaeta pulveracea</name>
    <dbReference type="NCBI Taxonomy" id="177199"/>
    <lineage>
        <taxon>Eukaryota</taxon>
        <taxon>Fungi</taxon>
        <taxon>Dikarya</taxon>
        <taxon>Ascomycota</taxon>
        <taxon>Pezizomycotina</taxon>
        <taxon>Sordariomycetes</taxon>
        <taxon>Sordariomycetidae</taxon>
        <taxon>Coniochaetales</taxon>
        <taxon>Coniochaetaceae</taxon>
        <taxon>Coniochaeta</taxon>
    </lineage>
</organism>
<dbReference type="GO" id="GO:0004458">
    <property type="term" value="F:D-lactate dehydrogenase (cytochrome) activity"/>
    <property type="evidence" value="ECO:0007669"/>
    <property type="project" value="TreeGrafter"/>
</dbReference>